<reference evidence="2" key="1">
    <citation type="submission" date="2020-05" db="EMBL/GenBank/DDBJ databases">
        <authorList>
            <person name="Chiriac C."/>
            <person name="Salcher M."/>
            <person name="Ghai R."/>
            <person name="Kavagutti S V."/>
        </authorList>
    </citation>
    <scope>NUCLEOTIDE SEQUENCE</scope>
</reference>
<organism evidence="2">
    <name type="scientific">freshwater metagenome</name>
    <dbReference type="NCBI Taxonomy" id="449393"/>
    <lineage>
        <taxon>unclassified sequences</taxon>
        <taxon>metagenomes</taxon>
        <taxon>ecological metagenomes</taxon>
    </lineage>
</organism>
<dbReference type="AlphaFoldDB" id="A0A6J6M2H5"/>
<name>A0A6J6M2H5_9ZZZZ</name>
<accession>A0A6J6M2H5</accession>
<evidence type="ECO:0000313" key="2">
    <source>
        <dbReference type="EMBL" id="CAB4668072.1"/>
    </source>
</evidence>
<sequence length="216" mass="22104">MGHVSGMMSPVGPEAPNVYWVRRGAVVLVALTVVIGVWWMFSGSSSSEPSVSPSPIASASATSSVTPVASPIASSTALVPVSDPTALCPDANIEVTATTDSSTYIVGSTPRLTLGIQNIGAFACTRDIGPKSNALAVTSGGYPVWSSDDCEASDVVKESVLQPGQLFRTTITWDGRKSATSCDAQGAFAKAGTYDVSGINGAVESVKTPFAITAKR</sequence>
<gene>
    <name evidence="2" type="ORF">UFOPK2282_00925</name>
</gene>
<evidence type="ECO:0000256" key="1">
    <source>
        <dbReference type="SAM" id="Phobius"/>
    </source>
</evidence>
<protein>
    <submittedName>
        <fullName evidence="2">Unannotated protein</fullName>
    </submittedName>
</protein>
<dbReference type="EMBL" id="CAEZWR010000102">
    <property type="protein sequence ID" value="CAB4668072.1"/>
    <property type="molecule type" value="Genomic_DNA"/>
</dbReference>
<keyword evidence="1" id="KW-0472">Membrane</keyword>
<keyword evidence="1" id="KW-1133">Transmembrane helix</keyword>
<keyword evidence="1" id="KW-0812">Transmembrane</keyword>
<feature type="transmembrane region" description="Helical" evidence="1">
    <location>
        <begin position="20"/>
        <end position="41"/>
    </location>
</feature>
<proteinExistence type="predicted"/>